<keyword evidence="3" id="KW-0175">Coiled coil</keyword>
<dbReference type="CDD" id="cd03221">
    <property type="entry name" value="ABCF_EF-3"/>
    <property type="match status" value="2"/>
</dbReference>
<evidence type="ECO:0000313" key="6">
    <source>
        <dbReference type="EMBL" id="REI39573.1"/>
    </source>
</evidence>
<dbReference type="InterPro" id="IPR003439">
    <property type="entry name" value="ABC_transporter-like_ATP-bd"/>
</dbReference>
<dbReference type="PANTHER" id="PTHR42855:SF2">
    <property type="entry name" value="DRUG RESISTANCE ABC TRANSPORTER,ATP-BINDING PROTEIN"/>
    <property type="match status" value="1"/>
</dbReference>
<dbReference type="GO" id="GO:0005524">
    <property type="term" value="F:ATP binding"/>
    <property type="evidence" value="ECO:0007669"/>
    <property type="project" value="UniProtKB-KW"/>
</dbReference>
<feature type="region of interest" description="Disordered" evidence="4">
    <location>
        <begin position="535"/>
        <end position="556"/>
    </location>
</feature>
<gene>
    <name evidence="6" type="ORF">DYH56_14295</name>
</gene>
<dbReference type="Pfam" id="PF16326">
    <property type="entry name" value="ABC_tran_CTD"/>
    <property type="match status" value="1"/>
</dbReference>
<dbReference type="InterPro" id="IPR017871">
    <property type="entry name" value="ABC_transporter-like_CS"/>
</dbReference>
<dbReference type="EMBL" id="QUAJ01000039">
    <property type="protein sequence ID" value="REI39573.1"/>
    <property type="molecule type" value="Genomic_DNA"/>
</dbReference>
<evidence type="ECO:0000256" key="2">
    <source>
        <dbReference type="ARBA" id="ARBA00022840"/>
    </source>
</evidence>
<feature type="compositionally biased region" description="Basic and acidic residues" evidence="4">
    <location>
        <begin position="535"/>
        <end position="553"/>
    </location>
</feature>
<dbReference type="Pfam" id="PF12848">
    <property type="entry name" value="ABC_tran_Xtn"/>
    <property type="match status" value="1"/>
</dbReference>
<dbReference type="InterPro" id="IPR027417">
    <property type="entry name" value="P-loop_NTPase"/>
</dbReference>
<keyword evidence="7" id="KW-1185">Reference proteome</keyword>
<dbReference type="InterPro" id="IPR032524">
    <property type="entry name" value="ABC_tran_C"/>
</dbReference>
<evidence type="ECO:0000313" key="7">
    <source>
        <dbReference type="Proteomes" id="UP000263486"/>
    </source>
</evidence>
<evidence type="ECO:0000256" key="1">
    <source>
        <dbReference type="ARBA" id="ARBA00022741"/>
    </source>
</evidence>
<feature type="domain" description="ABC transporter" evidence="5">
    <location>
        <begin position="4"/>
        <end position="265"/>
    </location>
</feature>
<evidence type="ECO:0000259" key="5">
    <source>
        <dbReference type="PROSITE" id="PS50893"/>
    </source>
</evidence>
<dbReference type="PROSITE" id="PS50893">
    <property type="entry name" value="ABC_TRANSPORTER_2"/>
    <property type="match status" value="2"/>
</dbReference>
<dbReference type="InterPro" id="IPR003593">
    <property type="entry name" value="AAA+_ATPase"/>
</dbReference>
<organism evidence="6 7">
    <name type="scientific">Psychrilyobacter piezotolerans</name>
    <dbReference type="NCBI Taxonomy" id="2293438"/>
    <lineage>
        <taxon>Bacteria</taxon>
        <taxon>Fusobacteriati</taxon>
        <taxon>Fusobacteriota</taxon>
        <taxon>Fusobacteriia</taxon>
        <taxon>Fusobacteriales</taxon>
        <taxon>Fusobacteriaceae</taxon>
        <taxon>Psychrilyobacter</taxon>
    </lineage>
</organism>
<proteinExistence type="predicted"/>
<dbReference type="RefSeq" id="WP_114643550.1">
    <property type="nucleotide sequence ID" value="NZ_JAACIO010000037.1"/>
</dbReference>
<dbReference type="Pfam" id="PF00005">
    <property type="entry name" value="ABC_tran"/>
    <property type="match status" value="2"/>
</dbReference>
<evidence type="ECO:0000256" key="3">
    <source>
        <dbReference type="SAM" id="Coils"/>
    </source>
</evidence>
<dbReference type="SUPFAM" id="SSF52540">
    <property type="entry name" value="P-loop containing nucleoside triphosphate hydrolases"/>
    <property type="match status" value="2"/>
</dbReference>
<dbReference type="PROSITE" id="PS00211">
    <property type="entry name" value="ABC_TRANSPORTER_1"/>
    <property type="match status" value="1"/>
</dbReference>
<comment type="caution">
    <text evidence="6">The sequence shown here is derived from an EMBL/GenBank/DDBJ whole genome shotgun (WGS) entry which is preliminary data.</text>
</comment>
<dbReference type="PANTHER" id="PTHR42855">
    <property type="entry name" value="ABC TRANSPORTER ATP-BINDING SUBUNIT"/>
    <property type="match status" value="1"/>
</dbReference>
<feature type="domain" description="ABC transporter" evidence="5">
    <location>
        <begin position="332"/>
        <end position="545"/>
    </location>
</feature>
<reference evidence="6 7" key="1">
    <citation type="submission" date="2018-08" db="EMBL/GenBank/DDBJ databases">
        <title>Draft genome sequence of Psychrilyobacter sp. strain SD5 isolated from Black Sea water.</title>
        <authorList>
            <person name="Yadav S."/>
            <person name="Villanueva L."/>
            <person name="Damste J.S.S."/>
        </authorList>
    </citation>
    <scope>NUCLEOTIDE SEQUENCE [LARGE SCALE GENOMIC DNA]</scope>
    <source>
        <strain evidence="6 7">SD5</strain>
    </source>
</reference>
<sequence length="633" mass="73724">MMILSVTDLWKQFTGETLLKQINFAIDEKDKIGLVGANGAGKTTLIKILMGMETHDESFETKQRGKIGKKGNLRIGYLSQNFDLNLENTVFDELMSVYSHLKEDYKKIQILNERLAVDMENFDSIMEELAKLNTRYEQEDGYVVEYKVKQILNGLNFPEHLWKQKVDDLSGGQQSRVALGKILLDEPELLILDEPTNHLDLNAIEWLERYLNSYNKAFILISHDRYFLDNVINRVFEIENKTINLYKGNFTEYTIQKEAYLTGAVKRFEKEQDKIKKMEDYITKYMGGIKTKQALGRRKLLNRMEKMGDPIVKMRKMKLKFEIDRVTTDKVVKITNLSKAFGEKEIFRNINLDIYRGDKIGIMGPNGVGKSTILRIINDLEKQSSGKVELGEKLDIGYYDQNHTGLEGKQNILEELMYNYPLSEEEARTLAGGFLFSEDEIFKSIDDLSGGEKSRIALMKLILDKPNFLIMDEPTNHLDIYAREVLEESLEDYDGTLIVVSHDRHFLESVVNKIYEITPTGSNVFDGNYEEYMKKSTEPKREKEVNTDYEEQKRRKNRTSNLERKFVVVEKEIEKLEEKKAGIEELHNEAGIKNEIDKLMDLQIELDQMDEKIMIKMDEWEEINEELEELKEV</sequence>
<keyword evidence="1" id="KW-0547">Nucleotide-binding</keyword>
<dbReference type="Gene3D" id="3.40.50.300">
    <property type="entry name" value="P-loop containing nucleotide triphosphate hydrolases"/>
    <property type="match status" value="2"/>
</dbReference>
<dbReference type="InterPro" id="IPR032781">
    <property type="entry name" value="ABC_tran_Xtn"/>
</dbReference>
<keyword evidence="2 6" id="KW-0067">ATP-binding</keyword>
<dbReference type="Proteomes" id="UP000263486">
    <property type="component" value="Unassembled WGS sequence"/>
</dbReference>
<accession>A0ABX9KDN6</accession>
<protein>
    <submittedName>
        <fullName evidence="6">ATP-binding cassette domain-containing protein</fullName>
    </submittedName>
</protein>
<dbReference type="SMART" id="SM00382">
    <property type="entry name" value="AAA"/>
    <property type="match status" value="2"/>
</dbReference>
<name>A0ABX9KDN6_9FUSO</name>
<evidence type="ECO:0000256" key="4">
    <source>
        <dbReference type="SAM" id="MobiDB-lite"/>
    </source>
</evidence>
<feature type="coiled-coil region" evidence="3">
    <location>
        <begin position="559"/>
        <end position="633"/>
    </location>
</feature>
<dbReference type="InterPro" id="IPR051309">
    <property type="entry name" value="ABCF_ATPase"/>
</dbReference>